<dbReference type="InterPro" id="IPR015797">
    <property type="entry name" value="NUDIX_hydrolase-like_dom_sf"/>
</dbReference>
<name>A0A6C0KD28_9ZZZZ</name>
<evidence type="ECO:0000313" key="2">
    <source>
        <dbReference type="EMBL" id="QHU14640.1"/>
    </source>
</evidence>
<feature type="domain" description="Nudix hydrolase" evidence="1">
    <location>
        <begin position="1"/>
        <end position="171"/>
    </location>
</feature>
<dbReference type="Gene3D" id="3.90.79.10">
    <property type="entry name" value="Nucleoside Triphosphate Pyrophosphohydrolase"/>
    <property type="match status" value="1"/>
</dbReference>
<organism evidence="2">
    <name type="scientific">viral metagenome</name>
    <dbReference type="NCBI Taxonomy" id="1070528"/>
    <lineage>
        <taxon>unclassified sequences</taxon>
        <taxon>metagenomes</taxon>
        <taxon>organismal metagenomes</taxon>
    </lineage>
</organism>
<dbReference type="EMBL" id="MN740844">
    <property type="protein sequence ID" value="QHU14640.1"/>
    <property type="molecule type" value="Genomic_DNA"/>
</dbReference>
<accession>A0A6C0KD28</accession>
<dbReference type="PROSITE" id="PS51462">
    <property type="entry name" value="NUDIX"/>
    <property type="match status" value="1"/>
</dbReference>
<evidence type="ECO:0000259" key="1">
    <source>
        <dbReference type="PROSITE" id="PS51462"/>
    </source>
</evidence>
<dbReference type="AlphaFoldDB" id="A0A6C0KD28"/>
<sequence length="175" mass="20620">MLRSNPAGILFIRVDPRDNNKKQVLLGREKRWRETPGVDSEHKTSYSKFVYTCAFGKCESCDKTIEDTAIRETMEEHPGILTSQVEDMVRNHKFHSDNIQKHFMEWKVDDENKWQHGWCYTVLVDDKCPIGYQTTKKCPLPNMRWHSVTSLPYPINFPAYTAIEKLIQMNLKKRL</sequence>
<reference evidence="2" key="1">
    <citation type="journal article" date="2020" name="Nature">
        <title>Giant virus diversity and host interactions through global metagenomics.</title>
        <authorList>
            <person name="Schulz F."/>
            <person name="Roux S."/>
            <person name="Paez-Espino D."/>
            <person name="Jungbluth S."/>
            <person name="Walsh D.A."/>
            <person name="Denef V.J."/>
            <person name="McMahon K.D."/>
            <person name="Konstantinidis K.T."/>
            <person name="Eloe-Fadrosh E.A."/>
            <person name="Kyrpides N.C."/>
            <person name="Woyke T."/>
        </authorList>
    </citation>
    <scope>NUCLEOTIDE SEQUENCE</scope>
    <source>
        <strain evidence="2">GVMAG-S-1102113-126</strain>
    </source>
</reference>
<dbReference type="SUPFAM" id="SSF55811">
    <property type="entry name" value="Nudix"/>
    <property type="match status" value="1"/>
</dbReference>
<dbReference type="InterPro" id="IPR000086">
    <property type="entry name" value="NUDIX_hydrolase_dom"/>
</dbReference>
<protein>
    <recommendedName>
        <fullName evidence="1">Nudix hydrolase domain-containing protein</fullName>
    </recommendedName>
</protein>
<proteinExistence type="predicted"/>